<proteinExistence type="predicted"/>
<reference evidence="2" key="1">
    <citation type="submission" date="2022-03" db="EMBL/GenBank/DDBJ databases">
        <authorList>
            <person name="Lindestad O."/>
        </authorList>
    </citation>
    <scope>NUCLEOTIDE SEQUENCE</scope>
</reference>
<dbReference type="EMBL" id="CAKXAJ010025746">
    <property type="protein sequence ID" value="CAH2243433.1"/>
    <property type="molecule type" value="Genomic_DNA"/>
</dbReference>
<name>A0A8S4RZY5_9NEOP</name>
<gene>
    <name evidence="2" type="primary">jg9349</name>
    <name evidence="2" type="ORF">PAEG_LOCUS19581</name>
</gene>
<evidence type="ECO:0000313" key="2">
    <source>
        <dbReference type="EMBL" id="CAH2243433.1"/>
    </source>
</evidence>
<keyword evidence="3" id="KW-1185">Reference proteome</keyword>
<keyword evidence="1" id="KW-0175">Coiled coil</keyword>
<evidence type="ECO:0000313" key="3">
    <source>
        <dbReference type="Proteomes" id="UP000838756"/>
    </source>
</evidence>
<organism evidence="2 3">
    <name type="scientific">Pararge aegeria aegeria</name>
    <dbReference type="NCBI Taxonomy" id="348720"/>
    <lineage>
        <taxon>Eukaryota</taxon>
        <taxon>Metazoa</taxon>
        <taxon>Ecdysozoa</taxon>
        <taxon>Arthropoda</taxon>
        <taxon>Hexapoda</taxon>
        <taxon>Insecta</taxon>
        <taxon>Pterygota</taxon>
        <taxon>Neoptera</taxon>
        <taxon>Endopterygota</taxon>
        <taxon>Lepidoptera</taxon>
        <taxon>Glossata</taxon>
        <taxon>Ditrysia</taxon>
        <taxon>Papilionoidea</taxon>
        <taxon>Nymphalidae</taxon>
        <taxon>Satyrinae</taxon>
        <taxon>Satyrini</taxon>
        <taxon>Parargina</taxon>
        <taxon>Pararge</taxon>
    </lineage>
</organism>
<dbReference type="Proteomes" id="UP000838756">
    <property type="component" value="Unassembled WGS sequence"/>
</dbReference>
<comment type="caution">
    <text evidence="2">The sequence shown here is derived from an EMBL/GenBank/DDBJ whole genome shotgun (WGS) entry which is preliminary data.</text>
</comment>
<evidence type="ECO:0000256" key="1">
    <source>
        <dbReference type="SAM" id="Coils"/>
    </source>
</evidence>
<feature type="coiled-coil region" evidence="1">
    <location>
        <begin position="130"/>
        <end position="168"/>
    </location>
</feature>
<accession>A0A8S4RZY5</accession>
<dbReference type="OrthoDB" id="7481147at2759"/>
<sequence length="309" mass="34417">MVVDTKEFESFEQQFIELVSEFQSLSISESQLREALRTEAARAEAAEAVRDATERASVDARAGALAASAGATQAAKTLAAVQDELTTVKMQLEFADRQRIIVEERYTETINKTITLERELQTLRPLQTAHLMLQRQFTELQERINNATEEVRSEASRLENELRRVERCASAGSELRERARLAAAAHARERRIANAEFQHTARELKIANAEITRQGILIAELECRLSKFVEDPKRKIVDPEFEALIEVKAALEAERAGTARLEKALAAALADNANLAAQLHSNDNNELKGPSPEYSTSTNICPIDSFLAE</sequence>
<dbReference type="AlphaFoldDB" id="A0A8S4RZY5"/>
<protein>
    <submittedName>
        <fullName evidence="2">Jg9349 protein</fullName>
    </submittedName>
</protein>